<dbReference type="STRING" id="680026.AB733_11120"/>
<dbReference type="EMBL" id="PYLZ01000007">
    <property type="protein sequence ID" value="PSW23778.1"/>
    <property type="molecule type" value="Genomic_DNA"/>
</dbReference>
<proteinExistence type="predicted"/>
<dbReference type="OrthoDB" id="9797795at2"/>
<dbReference type="PANTHER" id="PTHR30160:SF15">
    <property type="entry name" value="GLYCOSYLTRANSFERASE HI_0523-RELATED"/>
    <property type="match status" value="1"/>
</dbReference>
<dbReference type="GO" id="GO:0009244">
    <property type="term" value="P:lipopolysaccharide core region biosynthetic process"/>
    <property type="evidence" value="ECO:0007669"/>
    <property type="project" value="TreeGrafter"/>
</dbReference>
<dbReference type="RefSeq" id="WP_048898832.1">
    <property type="nucleotide sequence ID" value="NZ_AP024852.1"/>
</dbReference>
<accession>A0A0J8XYJ3</accession>
<evidence type="ECO:0000256" key="2">
    <source>
        <dbReference type="ARBA" id="ARBA00022679"/>
    </source>
</evidence>
<reference evidence="3 4" key="1">
    <citation type="submission" date="2018-01" db="EMBL/GenBank/DDBJ databases">
        <title>Whole genome sequencing of Histamine producing bacteria.</title>
        <authorList>
            <person name="Butler K."/>
        </authorList>
    </citation>
    <scope>NUCLEOTIDE SEQUENCE [LARGE SCALE GENOMIC DNA]</scope>
    <source>
        <strain evidence="3 4">DSM 24669</strain>
    </source>
</reference>
<name>A0A0J8XYJ3_9GAMM</name>
<dbReference type="SUPFAM" id="SSF53756">
    <property type="entry name" value="UDP-Glycosyltransferase/glycogen phosphorylase"/>
    <property type="match status" value="1"/>
</dbReference>
<dbReference type="PANTHER" id="PTHR30160">
    <property type="entry name" value="TETRAACYLDISACCHARIDE 4'-KINASE-RELATED"/>
    <property type="match status" value="1"/>
</dbReference>
<organism evidence="3 4">
    <name type="scientific">Photobacterium swingsii</name>
    <dbReference type="NCBI Taxonomy" id="680026"/>
    <lineage>
        <taxon>Bacteria</taxon>
        <taxon>Pseudomonadati</taxon>
        <taxon>Pseudomonadota</taxon>
        <taxon>Gammaproteobacteria</taxon>
        <taxon>Vibrionales</taxon>
        <taxon>Vibrionaceae</taxon>
        <taxon>Photobacterium</taxon>
    </lineage>
</organism>
<dbReference type="InterPro" id="IPR002201">
    <property type="entry name" value="Glyco_trans_9"/>
</dbReference>
<keyword evidence="2 3" id="KW-0808">Transferase</keyword>
<evidence type="ECO:0000256" key="1">
    <source>
        <dbReference type="ARBA" id="ARBA00022676"/>
    </source>
</evidence>
<evidence type="ECO:0000313" key="3">
    <source>
        <dbReference type="EMBL" id="PSW23778.1"/>
    </source>
</evidence>
<dbReference type="GO" id="GO:0008713">
    <property type="term" value="F:ADP-heptose-lipopolysaccharide heptosyltransferase activity"/>
    <property type="evidence" value="ECO:0007669"/>
    <property type="project" value="TreeGrafter"/>
</dbReference>
<sequence length="343" mass="37802">MEKVLVVRNDKIGDFMLAWPSFAMLKQSMPDCQVTALVPAYTAELAQLCPWIDDVIVDCTSNADKTTKKQLVQQIKTASFNAVICLFSNGYNAKLMWQARIPYRLAPATKLAQLLYNRRLTQRRSRSEKPEYEYNLDIIRYFLTDNGVDIVEPSAPYLSVTDNMLAEQKSKLASALGLNEMKKWCFVHAGSGGSANNLSLAQYADLIKGLAQAHDCEFVLTAGPGEADKARELQALVEGIKAEVYDKNDGLPDFTRSIACADLFVAGSTGPLHIAATVDVPTIGFFPSKRSATPLRWKTINSEGRHLAFCPPADQGDQATDMSLISIPNVLVATAPWLAQYWS</sequence>
<dbReference type="InterPro" id="IPR051199">
    <property type="entry name" value="LPS_LOS_Heptosyltrfase"/>
</dbReference>
<dbReference type="Proteomes" id="UP000240481">
    <property type="component" value="Unassembled WGS sequence"/>
</dbReference>
<evidence type="ECO:0000313" key="4">
    <source>
        <dbReference type="Proteomes" id="UP000240481"/>
    </source>
</evidence>
<dbReference type="AlphaFoldDB" id="A0A0J8XYJ3"/>
<dbReference type="Gene3D" id="3.40.50.2000">
    <property type="entry name" value="Glycogen Phosphorylase B"/>
    <property type="match status" value="2"/>
</dbReference>
<keyword evidence="4" id="KW-1185">Reference proteome</keyword>
<protein>
    <submittedName>
        <fullName evidence="3">Lipopolysaccharide heptosyltransferase family protein</fullName>
    </submittedName>
</protein>
<comment type="caution">
    <text evidence="3">The sequence shown here is derived from an EMBL/GenBank/DDBJ whole genome shotgun (WGS) entry which is preliminary data.</text>
</comment>
<gene>
    <name evidence="3" type="ORF">C9I94_13840</name>
</gene>
<keyword evidence="1" id="KW-0328">Glycosyltransferase</keyword>
<dbReference type="Pfam" id="PF01075">
    <property type="entry name" value="Glyco_transf_9"/>
    <property type="match status" value="1"/>
</dbReference>
<dbReference type="CDD" id="cd03789">
    <property type="entry name" value="GT9_LPS_heptosyltransferase"/>
    <property type="match status" value="1"/>
</dbReference>
<dbReference type="GO" id="GO:0005829">
    <property type="term" value="C:cytosol"/>
    <property type="evidence" value="ECO:0007669"/>
    <property type="project" value="TreeGrafter"/>
</dbReference>